<feature type="signal peptide" evidence="2">
    <location>
        <begin position="1"/>
        <end position="20"/>
    </location>
</feature>
<dbReference type="Gene3D" id="1.10.10.1940">
    <property type="match status" value="1"/>
</dbReference>
<reference evidence="4 5" key="2">
    <citation type="journal article" date="2019" name="G3 (Bethesda)">
        <title>Hybrid Assembly of the Genome of the Entomopathogenic Nematode Steinernema carpocapsae Identifies the X-Chromosome.</title>
        <authorList>
            <person name="Serra L."/>
            <person name="Macchietto M."/>
            <person name="Macias-Munoz A."/>
            <person name="McGill C.J."/>
            <person name="Rodriguez I.M."/>
            <person name="Rodriguez B."/>
            <person name="Murad R."/>
            <person name="Mortazavi A."/>
        </authorList>
    </citation>
    <scope>NUCLEOTIDE SEQUENCE [LARGE SCALE GENOMIC DNA]</scope>
    <source>
        <strain evidence="4 5">ALL</strain>
    </source>
</reference>
<evidence type="ECO:0000256" key="2">
    <source>
        <dbReference type="SAM" id="SignalP"/>
    </source>
</evidence>
<dbReference type="SMART" id="SM00254">
    <property type="entry name" value="ShKT"/>
    <property type="match status" value="1"/>
</dbReference>
<dbReference type="EMBL" id="AZBU02000006">
    <property type="protein sequence ID" value="TKR72472.1"/>
    <property type="molecule type" value="Genomic_DNA"/>
</dbReference>
<accession>A0A4U5MSK2</accession>
<dbReference type="OrthoDB" id="5855340at2759"/>
<dbReference type="PROSITE" id="PS51670">
    <property type="entry name" value="SHKT"/>
    <property type="match status" value="1"/>
</dbReference>
<dbReference type="Proteomes" id="UP000298663">
    <property type="component" value="Unassembled WGS sequence"/>
</dbReference>
<evidence type="ECO:0000313" key="4">
    <source>
        <dbReference type="EMBL" id="TKR72472.1"/>
    </source>
</evidence>
<organism evidence="4 5">
    <name type="scientific">Steinernema carpocapsae</name>
    <name type="common">Entomopathogenic nematode</name>
    <dbReference type="NCBI Taxonomy" id="34508"/>
    <lineage>
        <taxon>Eukaryota</taxon>
        <taxon>Metazoa</taxon>
        <taxon>Ecdysozoa</taxon>
        <taxon>Nematoda</taxon>
        <taxon>Chromadorea</taxon>
        <taxon>Rhabditida</taxon>
        <taxon>Tylenchina</taxon>
        <taxon>Panagrolaimomorpha</taxon>
        <taxon>Strongyloidoidea</taxon>
        <taxon>Steinernematidae</taxon>
        <taxon>Steinernema</taxon>
    </lineage>
</organism>
<comment type="caution">
    <text evidence="4">The sequence shown here is derived from an EMBL/GenBank/DDBJ whole genome shotgun (WGS) entry which is preliminary data.</text>
</comment>
<sequence length="93" mass="10093">MQFQLLSFVLFAAFVSLVSSSNVCIGGLCPGGFTCVRSVCVKNGGPGNSENCRDKNPTECANKAYLCKNAQYNDNSQFNVMKDQCPKTCGYCR</sequence>
<feature type="domain" description="ShKT" evidence="3">
    <location>
        <begin position="52"/>
        <end position="92"/>
    </location>
</feature>
<comment type="caution">
    <text evidence="1">Lacks conserved residue(s) required for the propagation of feature annotation.</text>
</comment>
<gene>
    <name evidence="4" type="ORF">L596_019909</name>
</gene>
<evidence type="ECO:0000256" key="1">
    <source>
        <dbReference type="PROSITE-ProRule" id="PRU01005"/>
    </source>
</evidence>
<keyword evidence="2" id="KW-0732">Signal</keyword>
<dbReference type="Pfam" id="PF01549">
    <property type="entry name" value="ShK"/>
    <property type="match status" value="1"/>
</dbReference>
<keyword evidence="5" id="KW-1185">Reference proteome</keyword>
<reference evidence="4 5" key="1">
    <citation type="journal article" date="2015" name="Genome Biol.">
        <title>Comparative genomics of Steinernema reveals deeply conserved gene regulatory networks.</title>
        <authorList>
            <person name="Dillman A.R."/>
            <person name="Macchietto M."/>
            <person name="Porter C.F."/>
            <person name="Rogers A."/>
            <person name="Williams B."/>
            <person name="Antoshechkin I."/>
            <person name="Lee M.M."/>
            <person name="Goodwin Z."/>
            <person name="Lu X."/>
            <person name="Lewis E.E."/>
            <person name="Goodrich-Blair H."/>
            <person name="Stock S.P."/>
            <person name="Adams B.J."/>
            <person name="Sternberg P.W."/>
            <person name="Mortazavi A."/>
        </authorList>
    </citation>
    <scope>NUCLEOTIDE SEQUENCE [LARGE SCALE GENOMIC DNA]</scope>
    <source>
        <strain evidence="4 5">ALL</strain>
    </source>
</reference>
<dbReference type="AlphaFoldDB" id="A0A4U5MSK2"/>
<dbReference type="InterPro" id="IPR003582">
    <property type="entry name" value="ShKT_dom"/>
</dbReference>
<evidence type="ECO:0000313" key="5">
    <source>
        <dbReference type="Proteomes" id="UP000298663"/>
    </source>
</evidence>
<name>A0A4U5MSK2_STECR</name>
<protein>
    <recommendedName>
        <fullName evidence="3">ShKT domain-containing protein</fullName>
    </recommendedName>
</protein>
<proteinExistence type="predicted"/>
<evidence type="ECO:0000259" key="3">
    <source>
        <dbReference type="PROSITE" id="PS51670"/>
    </source>
</evidence>
<feature type="chain" id="PRO_5020721191" description="ShKT domain-containing protein" evidence="2">
    <location>
        <begin position="21"/>
        <end position="93"/>
    </location>
</feature>